<keyword evidence="2" id="KW-0472">Membrane</keyword>
<keyword evidence="2" id="KW-0812">Transmembrane</keyword>
<evidence type="ECO:0000313" key="3">
    <source>
        <dbReference type="EMBL" id="MBB2990589.1"/>
    </source>
</evidence>
<dbReference type="InterPro" id="IPR011746">
    <property type="entry name" value="Trp_synth-assoc_CHP"/>
</dbReference>
<dbReference type="Proteomes" id="UP000550501">
    <property type="component" value="Unassembled WGS sequence"/>
</dbReference>
<comment type="caution">
    <text evidence="3">The sequence shown here is derived from an EMBL/GenBank/DDBJ whole genome shotgun (WGS) entry which is preliminary data.</text>
</comment>
<dbReference type="NCBIfam" id="TIGR02234">
    <property type="entry name" value="trp_oprn_chp"/>
    <property type="match status" value="1"/>
</dbReference>
<gene>
    <name evidence="3" type="ORF">FHR72_002057</name>
</gene>
<feature type="transmembrane region" description="Helical" evidence="2">
    <location>
        <begin position="74"/>
        <end position="96"/>
    </location>
</feature>
<reference evidence="3 4" key="1">
    <citation type="submission" date="2020-08" db="EMBL/GenBank/DDBJ databases">
        <title>The Agave Microbiome: Exploring the role of microbial communities in plant adaptations to desert environments.</title>
        <authorList>
            <person name="Partida-Martinez L.P."/>
        </authorList>
    </citation>
    <scope>NUCLEOTIDE SEQUENCE [LARGE SCALE GENOMIC DNA]</scope>
    <source>
        <strain evidence="3 4">AT2.18</strain>
    </source>
</reference>
<dbReference type="Pfam" id="PF09534">
    <property type="entry name" value="Trp_oprn_chp"/>
    <property type="match status" value="1"/>
</dbReference>
<feature type="transmembrane region" description="Helical" evidence="2">
    <location>
        <begin position="45"/>
        <end position="67"/>
    </location>
</feature>
<feature type="region of interest" description="Disordered" evidence="1">
    <location>
        <begin position="176"/>
        <end position="195"/>
    </location>
</feature>
<dbReference type="EMBL" id="JACHVU010000003">
    <property type="protein sequence ID" value="MBB2990589.1"/>
    <property type="molecule type" value="Genomic_DNA"/>
</dbReference>
<keyword evidence="2" id="KW-1133">Transmembrane helix</keyword>
<organism evidence="3 4">
    <name type="scientific">Mycolicibacterium iranicum</name>
    <name type="common">Mycobacterium iranicum</name>
    <dbReference type="NCBI Taxonomy" id="912594"/>
    <lineage>
        <taxon>Bacteria</taxon>
        <taxon>Bacillati</taxon>
        <taxon>Actinomycetota</taxon>
        <taxon>Actinomycetes</taxon>
        <taxon>Mycobacteriales</taxon>
        <taxon>Mycobacteriaceae</taxon>
        <taxon>Mycolicibacterium</taxon>
    </lineage>
</organism>
<dbReference type="AlphaFoldDB" id="A0A839Q3X0"/>
<dbReference type="RefSeq" id="WP_183467801.1">
    <property type="nucleotide sequence ID" value="NZ_JACHVU010000003.1"/>
</dbReference>
<name>A0A839Q3X0_MYCIR</name>
<keyword evidence="4" id="KW-1185">Reference proteome</keyword>
<sequence length="195" mass="20096">MIRVAQLLLVLAAAGLWGASRLTWVVLETSDGLGLPRTATVNGATWSSTLIPTALLLLAAAAAALAVRGWPLRALAVLVALASAGQGYTALSLWVIPDVAAYAARQADIPVMDLVGSGREYAGAGVTAVAAAVTLVAAVLMIRSASNTRALRYRRGPAVEPADPGVAMSERMIWDALDEGSDPTQDPADPDNKGR</sequence>
<proteinExistence type="predicted"/>
<evidence type="ECO:0000256" key="1">
    <source>
        <dbReference type="SAM" id="MobiDB-lite"/>
    </source>
</evidence>
<accession>A0A839Q3X0</accession>
<evidence type="ECO:0000313" key="4">
    <source>
        <dbReference type="Proteomes" id="UP000550501"/>
    </source>
</evidence>
<protein>
    <submittedName>
        <fullName evidence="3">Putative membrane protein (TIGR02234 family)</fullName>
    </submittedName>
</protein>
<feature type="transmembrane region" description="Helical" evidence="2">
    <location>
        <begin position="121"/>
        <end position="142"/>
    </location>
</feature>
<dbReference type="InterPro" id="IPR019051">
    <property type="entry name" value="Trp_biosyn_TM_oprn/chp"/>
</dbReference>
<evidence type="ECO:0000256" key="2">
    <source>
        <dbReference type="SAM" id="Phobius"/>
    </source>
</evidence>